<dbReference type="Gene3D" id="3.30.559.10">
    <property type="entry name" value="Chloramphenicol acetyltransferase-like domain"/>
    <property type="match status" value="1"/>
</dbReference>
<dbReference type="EC" id="2.3.1.-" evidence="6"/>
<evidence type="ECO:0000256" key="2">
    <source>
        <dbReference type="ARBA" id="ARBA00007317"/>
    </source>
</evidence>
<keyword evidence="11" id="KW-1185">Reference proteome</keyword>
<dbReference type="RefSeq" id="WP_200500740.1">
    <property type="nucleotide sequence ID" value="NZ_JAEDAJ010000001.1"/>
</dbReference>
<evidence type="ECO:0000256" key="3">
    <source>
        <dbReference type="ARBA" id="ARBA00022679"/>
    </source>
</evidence>
<dbReference type="InterPro" id="IPR023213">
    <property type="entry name" value="CAT-like_dom_sf"/>
</dbReference>
<dbReference type="CDD" id="cd06849">
    <property type="entry name" value="lipoyl_domain"/>
    <property type="match status" value="2"/>
</dbReference>
<accession>A0ABS1B6E9</accession>
<evidence type="ECO:0000259" key="8">
    <source>
        <dbReference type="PROSITE" id="PS50968"/>
    </source>
</evidence>
<dbReference type="InterPro" id="IPR001078">
    <property type="entry name" value="2-oxoacid_DH_actylTfrase"/>
</dbReference>
<evidence type="ECO:0000259" key="9">
    <source>
        <dbReference type="PROSITE" id="PS51826"/>
    </source>
</evidence>
<feature type="compositionally biased region" description="Acidic residues" evidence="7">
    <location>
        <begin position="96"/>
        <end position="106"/>
    </location>
</feature>
<feature type="compositionally biased region" description="Low complexity" evidence="7">
    <location>
        <begin position="231"/>
        <end position="241"/>
    </location>
</feature>
<dbReference type="Gene3D" id="2.40.50.100">
    <property type="match status" value="2"/>
</dbReference>
<dbReference type="PANTHER" id="PTHR43178:SF5">
    <property type="entry name" value="LIPOAMIDE ACYLTRANSFERASE COMPONENT OF BRANCHED-CHAIN ALPHA-KETO ACID DEHYDROGENASE COMPLEX, MITOCHONDRIAL"/>
    <property type="match status" value="1"/>
</dbReference>
<dbReference type="SUPFAM" id="SSF51230">
    <property type="entry name" value="Single hybrid motif"/>
    <property type="match status" value="2"/>
</dbReference>
<dbReference type="SUPFAM" id="SSF52777">
    <property type="entry name" value="CoA-dependent acyltransferases"/>
    <property type="match status" value="1"/>
</dbReference>
<comment type="caution">
    <text evidence="10">The sequence shown here is derived from an EMBL/GenBank/DDBJ whole genome shotgun (WGS) entry which is preliminary data.</text>
</comment>
<feature type="domain" description="Peripheral subunit-binding (PSBD)" evidence="9">
    <location>
        <begin position="304"/>
        <end position="341"/>
    </location>
</feature>
<dbReference type="InterPro" id="IPR050743">
    <property type="entry name" value="2-oxoacid_DH_E2_comp"/>
</dbReference>
<dbReference type="EMBL" id="JAEDAJ010000001">
    <property type="protein sequence ID" value="MBK0330082.1"/>
    <property type="molecule type" value="Genomic_DNA"/>
</dbReference>
<evidence type="ECO:0000313" key="10">
    <source>
        <dbReference type="EMBL" id="MBK0330082.1"/>
    </source>
</evidence>
<dbReference type="PROSITE" id="PS51826">
    <property type="entry name" value="PSBD"/>
    <property type="match status" value="1"/>
</dbReference>
<dbReference type="PROSITE" id="PS50968">
    <property type="entry name" value="BIOTINYL_LIPOYL"/>
    <property type="match status" value="2"/>
</dbReference>
<feature type="compositionally biased region" description="Low complexity" evidence="7">
    <location>
        <begin position="352"/>
        <end position="364"/>
    </location>
</feature>
<sequence length="612" mass="62523">MSETVKMPALGESVTEGTVTRWLKSVGDTVEVDEPLLEVSTDKVDTEIPSPVAGTIEKILVEEDEDAEVGADLVLIGDGSGSGDSDSGDSGASEDASQDGGEDLASDETAAPSTEQSASEQPASSGDSESTQDEGSADQAPAGGSASGTEVSMPALGESVTEGTVTRWLKAVGDSVDEDEPLLEVSTDKVDTEIPSPVGGTLLEIRVQEDEDAEVGSVIAVIGDSSGASSAPAAPAAAPQEEPAPKAEEKPAEKTEPKPAETAESKPAEKAPEPAPAPAAAPAASSSPAPKAADAVSGAEASGYVTPLVRKMAADAGIDLSTVTGSGLGGRIRKQDVQKAIDAQKAASAPAAAPAAAPASAAPSGQAPKVEVSPLRGTEEKMSRLRKIVASRMVESLQTQAQLTTAVEVDMTRIAKLRTQAKDSFAQREGAKLTFLPFIMQAAVEALKTYPKLNAEIDGDVIKYHGSENIGMAADTDRGLVVPVIKNAGDLNLAGLARQIGELGAKAKGNKLGPDDLQGATFTITNTGSGGALFDTPIVPNPQVGILGCGTIVKRPAVITTEEGDEVIAVRSMMYLFLSYDHRLVDGGDAARFLTFMKQRLEGGAFGSELGL</sequence>
<dbReference type="Gene3D" id="4.10.320.10">
    <property type="entry name" value="E3-binding domain"/>
    <property type="match status" value="1"/>
</dbReference>
<dbReference type="PROSITE" id="PS00189">
    <property type="entry name" value="LIPOYL"/>
    <property type="match status" value="2"/>
</dbReference>
<proteinExistence type="inferred from homology"/>
<evidence type="ECO:0000256" key="6">
    <source>
        <dbReference type="RuleBase" id="RU003423"/>
    </source>
</evidence>
<organism evidence="10 11">
    <name type="scientific">Brachybacterium halotolerans</name>
    <dbReference type="NCBI Taxonomy" id="2795215"/>
    <lineage>
        <taxon>Bacteria</taxon>
        <taxon>Bacillati</taxon>
        <taxon>Actinomycetota</taxon>
        <taxon>Actinomycetes</taxon>
        <taxon>Micrococcales</taxon>
        <taxon>Dermabacteraceae</taxon>
        <taxon>Brachybacterium</taxon>
    </lineage>
</organism>
<keyword evidence="4 6" id="KW-0450">Lipoyl</keyword>
<feature type="region of interest" description="Disordered" evidence="7">
    <location>
        <begin position="75"/>
        <end position="197"/>
    </location>
</feature>
<evidence type="ECO:0000256" key="1">
    <source>
        <dbReference type="ARBA" id="ARBA00001938"/>
    </source>
</evidence>
<feature type="domain" description="Lipoyl-binding" evidence="8">
    <location>
        <begin position="148"/>
        <end position="223"/>
    </location>
</feature>
<comment type="cofactor">
    <cofactor evidence="1 6">
        <name>(R)-lipoate</name>
        <dbReference type="ChEBI" id="CHEBI:83088"/>
    </cofactor>
</comment>
<evidence type="ECO:0000256" key="5">
    <source>
        <dbReference type="ARBA" id="ARBA00023315"/>
    </source>
</evidence>
<dbReference type="InterPro" id="IPR004167">
    <property type="entry name" value="PSBD"/>
</dbReference>
<dbReference type="InterPro" id="IPR014276">
    <property type="entry name" value="2-oxoglutarate_DH_E2"/>
</dbReference>
<feature type="region of interest" description="Disordered" evidence="7">
    <location>
        <begin position="225"/>
        <end position="294"/>
    </location>
</feature>
<dbReference type="Pfam" id="PF00198">
    <property type="entry name" value="2-oxoacid_dh"/>
    <property type="match status" value="1"/>
</dbReference>
<name>A0ABS1B6E9_9MICO</name>
<dbReference type="Pfam" id="PF02817">
    <property type="entry name" value="E3_binding"/>
    <property type="match status" value="1"/>
</dbReference>
<feature type="compositionally biased region" description="Polar residues" evidence="7">
    <location>
        <begin position="111"/>
        <end position="129"/>
    </location>
</feature>
<dbReference type="SUPFAM" id="SSF47005">
    <property type="entry name" value="Peripheral subunit-binding domain of 2-oxo acid dehydrogenase complex"/>
    <property type="match status" value="1"/>
</dbReference>
<keyword evidence="3 6" id="KW-0808">Transferase</keyword>
<gene>
    <name evidence="10" type="primary">sucB</name>
    <name evidence="10" type="ORF">I8D64_01505</name>
</gene>
<feature type="compositionally biased region" description="Low complexity" evidence="7">
    <location>
        <begin position="83"/>
        <end position="95"/>
    </location>
</feature>
<keyword evidence="5 6" id="KW-0012">Acyltransferase</keyword>
<dbReference type="NCBIfam" id="TIGR02927">
    <property type="entry name" value="SucB_Actino"/>
    <property type="match status" value="1"/>
</dbReference>
<protein>
    <recommendedName>
        <fullName evidence="6">Dihydrolipoamide acetyltransferase component of pyruvate dehydrogenase complex</fullName>
        <ecNumber evidence="6">2.3.1.-</ecNumber>
    </recommendedName>
</protein>
<feature type="domain" description="Lipoyl-binding" evidence="8">
    <location>
        <begin position="2"/>
        <end position="77"/>
    </location>
</feature>
<evidence type="ECO:0000313" key="11">
    <source>
        <dbReference type="Proteomes" id="UP000612352"/>
    </source>
</evidence>
<evidence type="ECO:0000256" key="4">
    <source>
        <dbReference type="ARBA" id="ARBA00022823"/>
    </source>
</evidence>
<comment type="similarity">
    <text evidence="2 6">Belongs to the 2-oxoacid dehydrogenase family.</text>
</comment>
<dbReference type="PANTHER" id="PTHR43178">
    <property type="entry name" value="DIHYDROLIPOAMIDE ACETYLTRANSFERASE COMPONENT OF PYRUVATE DEHYDROGENASE COMPLEX"/>
    <property type="match status" value="1"/>
</dbReference>
<dbReference type="InterPro" id="IPR000089">
    <property type="entry name" value="Biotin_lipoyl"/>
</dbReference>
<dbReference type="Pfam" id="PF00364">
    <property type="entry name" value="Biotin_lipoyl"/>
    <property type="match status" value="2"/>
</dbReference>
<dbReference type="InterPro" id="IPR036625">
    <property type="entry name" value="E3-bd_dom_sf"/>
</dbReference>
<dbReference type="Proteomes" id="UP000612352">
    <property type="component" value="Unassembled WGS sequence"/>
</dbReference>
<feature type="compositionally biased region" description="Basic and acidic residues" evidence="7">
    <location>
        <begin position="243"/>
        <end position="272"/>
    </location>
</feature>
<reference evidence="10 11" key="1">
    <citation type="submission" date="2020-12" db="EMBL/GenBank/DDBJ databases">
        <title>Brachybacterium sp. MASK1Z-5, whole genome shotgun sequence.</title>
        <authorList>
            <person name="Tuo L."/>
        </authorList>
    </citation>
    <scope>NUCLEOTIDE SEQUENCE [LARGE SCALE GENOMIC DNA]</scope>
    <source>
        <strain evidence="10 11">MASK1Z-5</strain>
    </source>
</reference>
<feature type="compositionally biased region" description="Low complexity" evidence="7">
    <location>
        <begin position="280"/>
        <end position="293"/>
    </location>
</feature>
<feature type="region of interest" description="Disordered" evidence="7">
    <location>
        <begin position="352"/>
        <end position="377"/>
    </location>
</feature>
<dbReference type="InterPro" id="IPR003016">
    <property type="entry name" value="2-oxoA_DH_lipoyl-BS"/>
</dbReference>
<evidence type="ECO:0000256" key="7">
    <source>
        <dbReference type="SAM" id="MobiDB-lite"/>
    </source>
</evidence>
<dbReference type="InterPro" id="IPR011053">
    <property type="entry name" value="Single_hybrid_motif"/>
</dbReference>